<dbReference type="Gene3D" id="3.90.180.10">
    <property type="entry name" value="Medium-chain alcohol dehydrogenases, catalytic domain"/>
    <property type="match status" value="1"/>
</dbReference>
<accession>A0AAD6XCZ6</accession>
<dbReference type="Proteomes" id="UP001218188">
    <property type="component" value="Unassembled WGS sequence"/>
</dbReference>
<sequence length="460" mass="49195">MGRTISRRTASDVGSINDDKEASHAAPQVGFIPGRSFVGRVLECGWEVRDEVVRRGEWVVGLLDIRKSGALAEFITVDRHRIHRVPHPQIPQTVPSGGSSTPSSPSPTPPSSTSSDVFPISHQNQDSPLSLIELALLPLGLAAYRAVRTLSNVDAPAPTPNPSTWARDAVTPEGELANPFSDETRAPSVHVNARGAARRALVLQGHTGTGGLVARMLTRRGWRVCVHAPGSLVEGGVDVDPSEEDEQHMRRVQARARSWGVEEVVFDDGGAVGEQGDGGRGAAVRAVERLIGDGDSFDAIVDTVGGREVWEAGERLLAGNGGAGQKGAGRRKQFTTTVGDCPARPIPTAKDNFRAGLRSLRGNQNEGKKSKKENKKEKAAGGGRSEVGYAWVSQAQDVDWEGEDVRDSLRAVIRMALEDGVRPLLEEERVPLPFERAAEVFETRDGGVMRGGNVVVRVAG</sequence>
<organism evidence="2 3">
    <name type="scientific">Mycena alexandri</name>
    <dbReference type="NCBI Taxonomy" id="1745969"/>
    <lineage>
        <taxon>Eukaryota</taxon>
        <taxon>Fungi</taxon>
        <taxon>Dikarya</taxon>
        <taxon>Basidiomycota</taxon>
        <taxon>Agaricomycotina</taxon>
        <taxon>Agaricomycetes</taxon>
        <taxon>Agaricomycetidae</taxon>
        <taxon>Agaricales</taxon>
        <taxon>Marasmiineae</taxon>
        <taxon>Mycenaceae</taxon>
        <taxon>Mycena</taxon>
    </lineage>
</organism>
<protein>
    <recommendedName>
        <fullName evidence="4">Enoyl reductase (ER) domain-containing protein</fullName>
    </recommendedName>
</protein>
<comment type="caution">
    <text evidence="2">The sequence shown here is derived from an EMBL/GenBank/DDBJ whole genome shotgun (WGS) entry which is preliminary data.</text>
</comment>
<evidence type="ECO:0008006" key="4">
    <source>
        <dbReference type="Google" id="ProtNLM"/>
    </source>
</evidence>
<proteinExistence type="predicted"/>
<keyword evidence="3" id="KW-1185">Reference proteome</keyword>
<dbReference type="InterPro" id="IPR050700">
    <property type="entry name" value="YIM1/Zinc_Alcohol_DH_Fams"/>
</dbReference>
<evidence type="ECO:0000313" key="2">
    <source>
        <dbReference type="EMBL" id="KAJ7047843.1"/>
    </source>
</evidence>
<name>A0AAD6XCZ6_9AGAR</name>
<dbReference type="PANTHER" id="PTHR11695:SF294">
    <property type="entry name" value="RETICULON-4-INTERACTING PROTEIN 1, MITOCHONDRIAL"/>
    <property type="match status" value="1"/>
</dbReference>
<reference evidence="2" key="1">
    <citation type="submission" date="2023-03" db="EMBL/GenBank/DDBJ databases">
        <title>Massive genome expansion in bonnet fungi (Mycena s.s.) driven by repeated elements and novel gene families across ecological guilds.</title>
        <authorList>
            <consortium name="Lawrence Berkeley National Laboratory"/>
            <person name="Harder C.B."/>
            <person name="Miyauchi S."/>
            <person name="Viragh M."/>
            <person name="Kuo A."/>
            <person name="Thoen E."/>
            <person name="Andreopoulos B."/>
            <person name="Lu D."/>
            <person name="Skrede I."/>
            <person name="Drula E."/>
            <person name="Henrissat B."/>
            <person name="Morin E."/>
            <person name="Kohler A."/>
            <person name="Barry K."/>
            <person name="LaButti K."/>
            <person name="Morin E."/>
            <person name="Salamov A."/>
            <person name="Lipzen A."/>
            <person name="Mereny Z."/>
            <person name="Hegedus B."/>
            <person name="Baldrian P."/>
            <person name="Stursova M."/>
            <person name="Weitz H."/>
            <person name="Taylor A."/>
            <person name="Grigoriev I.V."/>
            <person name="Nagy L.G."/>
            <person name="Martin F."/>
            <person name="Kauserud H."/>
        </authorList>
    </citation>
    <scope>NUCLEOTIDE SEQUENCE</scope>
    <source>
        <strain evidence="2">CBHHK200</strain>
    </source>
</reference>
<feature type="region of interest" description="Disordered" evidence="1">
    <location>
        <begin position="83"/>
        <end position="122"/>
    </location>
</feature>
<feature type="region of interest" description="Disordered" evidence="1">
    <location>
        <begin position="1"/>
        <end position="24"/>
    </location>
</feature>
<evidence type="ECO:0000313" key="3">
    <source>
        <dbReference type="Proteomes" id="UP001218188"/>
    </source>
</evidence>
<feature type="region of interest" description="Disordered" evidence="1">
    <location>
        <begin position="320"/>
        <end position="383"/>
    </location>
</feature>
<dbReference type="PANTHER" id="PTHR11695">
    <property type="entry name" value="ALCOHOL DEHYDROGENASE RELATED"/>
    <property type="match status" value="1"/>
</dbReference>
<dbReference type="GO" id="GO:0005739">
    <property type="term" value="C:mitochondrion"/>
    <property type="evidence" value="ECO:0007669"/>
    <property type="project" value="TreeGrafter"/>
</dbReference>
<dbReference type="SUPFAM" id="SSF50129">
    <property type="entry name" value="GroES-like"/>
    <property type="match status" value="1"/>
</dbReference>
<evidence type="ECO:0000256" key="1">
    <source>
        <dbReference type="SAM" id="MobiDB-lite"/>
    </source>
</evidence>
<gene>
    <name evidence="2" type="ORF">C8F04DRAFT_1022872</name>
</gene>
<dbReference type="EMBL" id="JARJCM010000001">
    <property type="protein sequence ID" value="KAJ7047843.1"/>
    <property type="molecule type" value="Genomic_DNA"/>
</dbReference>
<dbReference type="AlphaFoldDB" id="A0AAD6XCZ6"/>
<dbReference type="InterPro" id="IPR011032">
    <property type="entry name" value="GroES-like_sf"/>
</dbReference>